<comment type="caution">
    <text evidence="3">The sequence shown here is derived from an EMBL/GenBank/DDBJ whole genome shotgun (WGS) entry which is preliminary data.</text>
</comment>
<dbReference type="Proteomes" id="UP000735302">
    <property type="component" value="Unassembled WGS sequence"/>
</dbReference>
<keyword evidence="2" id="KW-0812">Transmembrane</keyword>
<keyword evidence="4" id="KW-1185">Reference proteome</keyword>
<feature type="region of interest" description="Disordered" evidence="1">
    <location>
        <begin position="126"/>
        <end position="156"/>
    </location>
</feature>
<gene>
    <name evidence="3" type="ORF">PoB_003981100</name>
</gene>
<dbReference type="AlphaFoldDB" id="A0AAV4B398"/>
<feature type="compositionally biased region" description="Low complexity" evidence="1">
    <location>
        <begin position="481"/>
        <end position="495"/>
    </location>
</feature>
<feature type="compositionally biased region" description="Polar residues" evidence="1">
    <location>
        <begin position="137"/>
        <end position="150"/>
    </location>
</feature>
<evidence type="ECO:0000256" key="2">
    <source>
        <dbReference type="SAM" id="Phobius"/>
    </source>
</evidence>
<name>A0AAV4B398_9GAST</name>
<keyword evidence="2" id="KW-0472">Membrane</keyword>
<sequence length="730" mass="80740">MPPPGYVTCQPNATTTDAANIGQDDLNALLYIVVTLLFYSMGIVIGIITYLKREQAEMEEDKMFEVYLHMKREPFNLHKQERVNQMALYLKQLEDQKTTQEKTCHWEGAGNEQHFYHQPACSHQHQHHHFHQHRDQLSGSQQCSDSQKMQPSPGPCSVCQPSQAFSDCQTHSHLHPHHIQTLPYRSHNNAERDNPAGTPALLCSLTLNVCEPFLTPETLPKAALPFRPPSPRCGMSNPMNKIQMVMDDTESSKSRCCTGETSSEKVTYSSSPSEKTNVYISTDMGSLGAEKFFPRDKYKKEVGLEISCSSTEKSIELQQLGDEINSSMETSPDIFPQHQKVSPPLAEAQSNFKDERAKYSSPFHTSKSLIAPSLSSPPLYTRSVSSDQTMTCTGKNRLQRQLSLHQDRSFSAAHGPATLSNLHTETLQEKSSIAAAQIMSGPSESKSTDLECDDQKSLKLLSQSRNDNNLNSEQVDEEHAPSSSLSVSHSDPLLPQKDLIPSHSSSSTRPKRPLDARPKIYNVLGGSDSGDTGLNLSSTSADHGIGKQRKSLVDAWRRNNAQSVDIPELSRQLRKDEIINQSPELFRSKALQIQSQGTRSTFPRVPTSRDERRGALFLSQKSLLQASGSASKIGVSNRTGRLSRANRGVLSHQESVDFPSMTTAYSENSDTPLLEPVILDVLHPSVQNTAERDTVSPVISSASISQGGQSSRIPKLSRAKTLDPSSLQEK</sequence>
<evidence type="ECO:0008006" key="5">
    <source>
        <dbReference type="Google" id="ProtNLM"/>
    </source>
</evidence>
<evidence type="ECO:0000313" key="4">
    <source>
        <dbReference type="Proteomes" id="UP000735302"/>
    </source>
</evidence>
<dbReference type="EMBL" id="BLXT01004484">
    <property type="protein sequence ID" value="GFO13306.1"/>
    <property type="molecule type" value="Genomic_DNA"/>
</dbReference>
<organism evidence="3 4">
    <name type="scientific">Plakobranchus ocellatus</name>
    <dbReference type="NCBI Taxonomy" id="259542"/>
    <lineage>
        <taxon>Eukaryota</taxon>
        <taxon>Metazoa</taxon>
        <taxon>Spiralia</taxon>
        <taxon>Lophotrochozoa</taxon>
        <taxon>Mollusca</taxon>
        <taxon>Gastropoda</taxon>
        <taxon>Heterobranchia</taxon>
        <taxon>Euthyneura</taxon>
        <taxon>Panpulmonata</taxon>
        <taxon>Sacoglossa</taxon>
        <taxon>Placobranchoidea</taxon>
        <taxon>Plakobranchidae</taxon>
        <taxon>Plakobranchus</taxon>
    </lineage>
</organism>
<feature type="region of interest" description="Disordered" evidence="1">
    <location>
        <begin position="689"/>
        <end position="730"/>
    </location>
</feature>
<evidence type="ECO:0000313" key="3">
    <source>
        <dbReference type="EMBL" id="GFO13306.1"/>
    </source>
</evidence>
<reference evidence="3 4" key="1">
    <citation type="journal article" date="2021" name="Elife">
        <title>Chloroplast acquisition without the gene transfer in kleptoplastic sea slugs, Plakobranchus ocellatus.</title>
        <authorList>
            <person name="Maeda T."/>
            <person name="Takahashi S."/>
            <person name="Yoshida T."/>
            <person name="Shimamura S."/>
            <person name="Takaki Y."/>
            <person name="Nagai Y."/>
            <person name="Toyoda A."/>
            <person name="Suzuki Y."/>
            <person name="Arimoto A."/>
            <person name="Ishii H."/>
            <person name="Satoh N."/>
            <person name="Nishiyama T."/>
            <person name="Hasebe M."/>
            <person name="Maruyama T."/>
            <person name="Minagawa J."/>
            <person name="Obokata J."/>
            <person name="Shigenobu S."/>
        </authorList>
    </citation>
    <scope>NUCLEOTIDE SEQUENCE [LARGE SCALE GENOMIC DNA]</scope>
</reference>
<keyword evidence="2" id="KW-1133">Transmembrane helix</keyword>
<accession>A0AAV4B398</accession>
<evidence type="ECO:0000256" key="1">
    <source>
        <dbReference type="SAM" id="MobiDB-lite"/>
    </source>
</evidence>
<feature type="transmembrane region" description="Helical" evidence="2">
    <location>
        <begin position="28"/>
        <end position="51"/>
    </location>
</feature>
<feature type="compositionally biased region" description="Low complexity" evidence="1">
    <location>
        <begin position="699"/>
        <end position="711"/>
    </location>
</feature>
<feature type="region of interest" description="Disordered" evidence="1">
    <location>
        <begin position="471"/>
        <end position="533"/>
    </location>
</feature>
<proteinExistence type="predicted"/>
<protein>
    <recommendedName>
        <fullName evidence="5">Potassium channel domain-containing protein</fullName>
    </recommendedName>
</protein>